<keyword evidence="3" id="KW-1185">Reference proteome</keyword>
<dbReference type="Proteomes" id="UP001280121">
    <property type="component" value="Unassembled WGS sequence"/>
</dbReference>
<feature type="domain" description="25S rRNA (uridine-N(3))-methyltransferase BMT5-like" evidence="1">
    <location>
        <begin position="22"/>
        <end position="189"/>
    </location>
</feature>
<dbReference type="GO" id="GO:0070475">
    <property type="term" value="P:rRNA base methylation"/>
    <property type="evidence" value="ECO:0007669"/>
    <property type="project" value="InterPro"/>
</dbReference>
<evidence type="ECO:0000313" key="2">
    <source>
        <dbReference type="EMBL" id="KAK2647767.1"/>
    </source>
</evidence>
<evidence type="ECO:0000313" key="3">
    <source>
        <dbReference type="Proteomes" id="UP001280121"/>
    </source>
</evidence>
<dbReference type="EMBL" id="JANJYI010000005">
    <property type="protein sequence ID" value="KAK2647767.1"/>
    <property type="molecule type" value="Genomic_DNA"/>
</dbReference>
<dbReference type="Pfam" id="PF10354">
    <property type="entry name" value="BMT5-like"/>
    <property type="match status" value="1"/>
</dbReference>
<dbReference type="AlphaFoldDB" id="A0AAD9U4J6"/>
<protein>
    <recommendedName>
        <fullName evidence="1">25S rRNA (uridine-N(3))-methyltransferase BMT5-like domain-containing protein</fullName>
    </recommendedName>
</protein>
<comment type="caution">
    <text evidence="2">The sequence shown here is derived from an EMBL/GenBank/DDBJ whole genome shotgun (WGS) entry which is preliminary data.</text>
</comment>
<accession>A0AAD9U4J6</accession>
<reference evidence="2" key="1">
    <citation type="journal article" date="2023" name="Plant J.">
        <title>Genome sequences and population genomics provide insights into the demographic history, inbreeding, and mutation load of two 'living fossil' tree species of Dipteronia.</title>
        <authorList>
            <person name="Feng Y."/>
            <person name="Comes H.P."/>
            <person name="Chen J."/>
            <person name="Zhu S."/>
            <person name="Lu R."/>
            <person name="Zhang X."/>
            <person name="Li P."/>
            <person name="Qiu J."/>
            <person name="Olsen K.M."/>
            <person name="Qiu Y."/>
        </authorList>
    </citation>
    <scope>NUCLEOTIDE SEQUENCE</scope>
    <source>
        <strain evidence="2">KIB01</strain>
    </source>
</reference>
<dbReference type="FunFam" id="3.40.50.150:FF:000440">
    <property type="entry name" value="Os09g0479300 protein"/>
    <property type="match status" value="1"/>
</dbReference>
<dbReference type="GO" id="GO:0005737">
    <property type="term" value="C:cytoplasm"/>
    <property type="evidence" value="ECO:0007669"/>
    <property type="project" value="TreeGrafter"/>
</dbReference>
<dbReference type="InterPro" id="IPR029063">
    <property type="entry name" value="SAM-dependent_MTases_sf"/>
</dbReference>
<proteinExistence type="predicted"/>
<dbReference type="GO" id="GO:0070042">
    <property type="term" value="F:rRNA (uridine-N3-)-methyltransferase activity"/>
    <property type="evidence" value="ECO:0007669"/>
    <property type="project" value="InterPro"/>
</dbReference>
<organism evidence="2 3">
    <name type="scientific">Dipteronia dyeriana</name>
    <dbReference type="NCBI Taxonomy" id="168575"/>
    <lineage>
        <taxon>Eukaryota</taxon>
        <taxon>Viridiplantae</taxon>
        <taxon>Streptophyta</taxon>
        <taxon>Embryophyta</taxon>
        <taxon>Tracheophyta</taxon>
        <taxon>Spermatophyta</taxon>
        <taxon>Magnoliopsida</taxon>
        <taxon>eudicotyledons</taxon>
        <taxon>Gunneridae</taxon>
        <taxon>Pentapetalae</taxon>
        <taxon>rosids</taxon>
        <taxon>malvids</taxon>
        <taxon>Sapindales</taxon>
        <taxon>Sapindaceae</taxon>
        <taxon>Hippocastanoideae</taxon>
        <taxon>Acereae</taxon>
        <taxon>Dipteronia</taxon>
    </lineage>
</organism>
<dbReference type="PANTHER" id="PTHR11538:SF64">
    <property type="entry name" value="25S RRNA (URIDINE-N(3))-METHYLTRANSFERASE BMT5-LIKE DOMAIN-CONTAINING PROTEIN"/>
    <property type="match status" value="1"/>
</dbReference>
<evidence type="ECO:0000259" key="1">
    <source>
        <dbReference type="Pfam" id="PF10354"/>
    </source>
</evidence>
<sequence>MTITRRREVRWIKHYNNRQKILLVGEGDFSFSSCLASAFGSATNMVATCLHSKDVQSTKHWTSIPHLKLLEREGCMVLHEVDVHNMNHHPTLYYMKFDVIIFNFPHAGHYDSLCERDDELIGMHKALIEGFFKSARKMLNENGEVHVTNKDDFPYDRWKLKKLARKSGLILKEKVEFKKQDFPGYHNKRGGDINGNKTFPLNECFTFKFSLPEKSAEIYDCVSDNQVKKLTAAFRRVHLNNYHCFSNWHHDGWGGLDGWD</sequence>
<gene>
    <name evidence="2" type="ORF">Ddye_015256</name>
</gene>
<name>A0AAD9U4J6_9ROSI</name>
<dbReference type="SUPFAM" id="SSF53335">
    <property type="entry name" value="S-adenosyl-L-methionine-dependent methyltransferases"/>
    <property type="match status" value="1"/>
</dbReference>
<dbReference type="PANTHER" id="PTHR11538">
    <property type="entry name" value="PHENYLALANYL-TRNA SYNTHETASE"/>
    <property type="match status" value="1"/>
</dbReference>
<dbReference type="InterPro" id="IPR019446">
    <property type="entry name" value="BMT5-like"/>
</dbReference>